<dbReference type="GO" id="GO:0005783">
    <property type="term" value="C:endoplasmic reticulum"/>
    <property type="evidence" value="ECO:0007669"/>
    <property type="project" value="TreeGrafter"/>
</dbReference>
<keyword evidence="1" id="KW-0175">Coiled coil</keyword>
<evidence type="ECO:0000313" key="4">
    <source>
        <dbReference type="Proteomes" id="UP000054359"/>
    </source>
</evidence>
<dbReference type="AlphaFoldDB" id="A0A087UMN6"/>
<dbReference type="InterPro" id="IPR051254">
    <property type="entry name" value="PPP1R15"/>
</dbReference>
<feature type="non-terminal residue" evidence="3">
    <location>
        <position position="461"/>
    </location>
</feature>
<dbReference type="PANTHER" id="PTHR16489:SF12">
    <property type="entry name" value="GH11727P"/>
    <property type="match status" value="1"/>
</dbReference>
<dbReference type="GO" id="GO:0019888">
    <property type="term" value="F:protein phosphatase regulator activity"/>
    <property type="evidence" value="ECO:0007669"/>
    <property type="project" value="TreeGrafter"/>
</dbReference>
<sequence>MASIIMDILDKLKLPVKRPETSLSKFTGVQSLLQSNSPVCSNYVLSEDCQESLFADKLSFFMNISQDLTSKFSSPLANLSVTENSIRLFHQVSNNIRLNHMNDLISSFLYSRNFNPLKNEFNLFDINVSTNLMKGFNISNQDFVPDRNVSDILNNKPLSYIVKSEQDSKMKLAQNGIVVSLPLPSNGMDDICTVDSKCFNQELINRKTKELQKRSKKRRRRQKKSREAANSNECERTISDPELAKKSISNAEADSIPACLLKSSHVPKPDHSNQSGSFIIDIVPLNDCSSNNLFGSDVSSFVISLESVSEDDDWDTYNNCDILSDTSEFEESGLFASNLLSKSNGSFMAQCDIVTFGHDDELEELKKLTALINEVNKNWRKATAEVDDTPKLPSKVSFAPEADLVQIVPVEYCERKGEWEMYASERLRFKRKIDDLEKVLSPCFSSSHRAKVFSRLQQSEL</sequence>
<evidence type="ECO:0000256" key="2">
    <source>
        <dbReference type="SAM" id="MobiDB-lite"/>
    </source>
</evidence>
<gene>
    <name evidence="3" type="ORF">X975_26428</name>
</gene>
<evidence type="ECO:0000313" key="3">
    <source>
        <dbReference type="EMBL" id="KFM78625.1"/>
    </source>
</evidence>
<protein>
    <submittedName>
        <fullName evidence="3">Protein DP71L</fullName>
    </submittedName>
</protein>
<organism evidence="3 4">
    <name type="scientific">Stegodyphus mimosarum</name>
    <name type="common">African social velvet spider</name>
    <dbReference type="NCBI Taxonomy" id="407821"/>
    <lineage>
        <taxon>Eukaryota</taxon>
        <taxon>Metazoa</taxon>
        <taxon>Ecdysozoa</taxon>
        <taxon>Arthropoda</taxon>
        <taxon>Chelicerata</taxon>
        <taxon>Arachnida</taxon>
        <taxon>Araneae</taxon>
        <taxon>Araneomorphae</taxon>
        <taxon>Entelegynae</taxon>
        <taxon>Eresoidea</taxon>
        <taxon>Eresidae</taxon>
        <taxon>Stegodyphus</taxon>
    </lineage>
</organism>
<feature type="compositionally biased region" description="Basic residues" evidence="2">
    <location>
        <begin position="214"/>
        <end position="224"/>
    </location>
</feature>
<dbReference type="Proteomes" id="UP000054359">
    <property type="component" value="Unassembled WGS sequence"/>
</dbReference>
<accession>A0A087UMN6</accession>
<dbReference type="GO" id="GO:0000164">
    <property type="term" value="C:protein phosphatase type 1 complex"/>
    <property type="evidence" value="ECO:0007669"/>
    <property type="project" value="TreeGrafter"/>
</dbReference>
<dbReference type="EMBL" id="KK120592">
    <property type="protein sequence ID" value="KFM78625.1"/>
    <property type="molecule type" value="Genomic_DNA"/>
</dbReference>
<reference evidence="3 4" key="1">
    <citation type="submission" date="2013-11" db="EMBL/GenBank/DDBJ databases">
        <title>Genome sequencing of Stegodyphus mimosarum.</title>
        <authorList>
            <person name="Bechsgaard J."/>
        </authorList>
    </citation>
    <scope>NUCLEOTIDE SEQUENCE [LARGE SCALE GENOMIC DNA]</scope>
</reference>
<feature type="region of interest" description="Disordered" evidence="2">
    <location>
        <begin position="210"/>
        <end position="241"/>
    </location>
</feature>
<evidence type="ECO:0000256" key="1">
    <source>
        <dbReference type="SAM" id="Coils"/>
    </source>
</evidence>
<name>A0A087UMN6_STEMI</name>
<keyword evidence="4" id="KW-1185">Reference proteome</keyword>
<proteinExistence type="predicted"/>
<feature type="coiled-coil region" evidence="1">
    <location>
        <begin position="358"/>
        <end position="385"/>
    </location>
</feature>
<dbReference type="PANTHER" id="PTHR16489">
    <property type="entry name" value="GH11727P"/>
    <property type="match status" value="1"/>
</dbReference>
<dbReference type="OrthoDB" id="6425442at2759"/>
<dbReference type="GO" id="GO:0034976">
    <property type="term" value="P:response to endoplasmic reticulum stress"/>
    <property type="evidence" value="ECO:0007669"/>
    <property type="project" value="TreeGrafter"/>
</dbReference>